<reference evidence="2 3" key="1">
    <citation type="journal article" date="2019" name="Int. J. Syst. Evol. Microbiol.">
        <title>The Global Catalogue of Microorganisms (GCM) 10K type strain sequencing project: providing services to taxonomists for standard genome sequencing and annotation.</title>
        <authorList>
            <consortium name="The Broad Institute Genomics Platform"/>
            <consortium name="The Broad Institute Genome Sequencing Center for Infectious Disease"/>
            <person name="Wu L."/>
            <person name="Ma J."/>
        </authorList>
    </citation>
    <scope>NUCLEOTIDE SEQUENCE [LARGE SCALE GENOMIC DNA]</scope>
    <source>
        <strain evidence="2 3">PJ61</strain>
    </source>
</reference>
<name>A0ABD5T4N2_9EURY</name>
<feature type="transmembrane region" description="Helical" evidence="1">
    <location>
        <begin position="31"/>
        <end position="48"/>
    </location>
</feature>
<evidence type="ECO:0000256" key="1">
    <source>
        <dbReference type="SAM" id="Phobius"/>
    </source>
</evidence>
<dbReference type="Proteomes" id="UP001596274">
    <property type="component" value="Unassembled WGS sequence"/>
</dbReference>
<keyword evidence="3" id="KW-1185">Reference proteome</keyword>
<gene>
    <name evidence="2" type="ORF">ACFQDD_01985</name>
</gene>
<dbReference type="EMBL" id="JBHSWT010000043">
    <property type="protein sequence ID" value="MFC6770305.1"/>
    <property type="molecule type" value="Genomic_DNA"/>
</dbReference>
<keyword evidence="1" id="KW-1133">Transmembrane helix</keyword>
<feature type="transmembrane region" description="Helical" evidence="1">
    <location>
        <begin position="6"/>
        <end position="24"/>
    </location>
</feature>
<keyword evidence="1" id="KW-0812">Transmembrane</keyword>
<comment type="caution">
    <text evidence="2">The sequence shown here is derived from an EMBL/GenBank/DDBJ whole genome shotgun (WGS) entry which is preliminary data.</text>
</comment>
<sequence>MADLLTIAGGYGVVLSFLTALVIVNPRNEPVFHAGIGLMGGSILPVYYTSIRPAVSVTRFGDAVAVALSVMFVASAAVQYHRAPRCETPA</sequence>
<proteinExistence type="predicted"/>
<protein>
    <recommendedName>
        <fullName evidence="4">Histidine kinase</fullName>
    </recommendedName>
</protein>
<feature type="transmembrane region" description="Helical" evidence="1">
    <location>
        <begin position="60"/>
        <end position="78"/>
    </location>
</feature>
<dbReference type="AlphaFoldDB" id="A0ABD5T4N2"/>
<organism evidence="2 3">
    <name type="scientific">Halorubrum pallidum</name>
    <dbReference type="NCBI Taxonomy" id="1526114"/>
    <lineage>
        <taxon>Archaea</taxon>
        <taxon>Methanobacteriati</taxon>
        <taxon>Methanobacteriota</taxon>
        <taxon>Stenosarchaea group</taxon>
        <taxon>Halobacteria</taxon>
        <taxon>Halobacteriales</taxon>
        <taxon>Haloferacaceae</taxon>
        <taxon>Halorubrum</taxon>
    </lineage>
</organism>
<evidence type="ECO:0000313" key="2">
    <source>
        <dbReference type="EMBL" id="MFC6770305.1"/>
    </source>
</evidence>
<keyword evidence="1" id="KW-0472">Membrane</keyword>
<evidence type="ECO:0008006" key="4">
    <source>
        <dbReference type="Google" id="ProtNLM"/>
    </source>
</evidence>
<evidence type="ECO:0000313" key="3">
    <source>
        <dbReference type="Proteomes" id="UP001596274"/>
    </source>
</evidence>
<accession>A0ABD5T4N2</accession>